<feature type="region of interest" description="Disordered" evidence="2">
    <location>
        <begin position="407"/>
        <end position="499"/>
    </location>
</feature>
<keyword evidence="1" id="KW-0175">Coiled coil</keyword>
<sequence length="864" mass="98451">MDRSWMNIVHRLSDPRYELGVMKFLDFAYRNKDKRLEIPCPCKIYHNFRPKKKDTVYKHLMQKGISLDYIRWTEHGETSDGEDDVDDGEDDTLIDESDDDMSDNDLGDMLDNIGQSTWGDNWKNSGESECKLDKDLEALLRLLDDSHQALYVGCPTYSKFSFVVTILHLKTTSGWSNKSFDLLLGVFRKALPTPSLVPRNFYEAKNSKIWHAYWWVAALVISYIWNSSYWLFISFTWLASRAAGLLAETELKRSTTSSAFKKSSDTNIPCVDPRFGVIDLSYELHKLLSSEAQNNTCSCEILVQTKTELKRSTTSSGKSRLSVLAAAPTNPAKTELKRSTTSSGKSRLSVLAAAPTNPAKTELKRSTTSSGKSRLSVLAAAPTNPISSHSLQNKHCAKKMASREKEVCRGSGFQKSSNNYDVPQTQRYDQEDDQEYDQEDDQEYDQEYDQEDDQEDDHEDDQEEEQEVDFLQTEIEHDENVGSTSYGTSNTRKESRALAGTKKKSVDKGKLIIEVDECAGRLIGEDSQYLITKGGCVMRERAKFDGTTWKRQPVLLKKDIITKVTENSNFDPKSKTMVHAIDSQLGNQHRSRQYLFHLHYREYPTKEEAINHPPQGIRARDWVKLCEKFASEKFQEVSARNKKNRAANELPPTVGSRSVARIIDMKQRKGEKVTEREGEEVTESEGEEVTGIDQFGTTEIDRFGIAHYSEKKKEMVSEKAKKIWSGMQNDAASSSATPAEICLKWLKRIPGHLKGRSAPKKEILANERLRKQVEHERKRAEASEEKVEQLTEMCTSLVKENADIKRKMGYVLDQLAHLNGVQLPQEFELQICLVMRHSEPHQIFLFCFALMISVYGHSDFKTLS</sequence>
<gene>
    <name evidence="5" type="ORF">CTI12_AA507610</name>
</gene>
<keyword evidence="3" id="KW-1133">Transmembrane helix</keyword>
<dbReference type="AlphaFoldDB" id="A0A2U1LC44"/>
<name>A0A2U1LC44_ARTAN</name>
<feature type="compositionally biased region" description="Acidic residues" evidence="2">
    <location>
        <begin position="430"/>
        <end position="468"/>
    </location>
</feature>
<feature type="transmembrane region" description="Helical" evidence="3">
    <location>
        <begin position="212"/>
        <end position="232"/>
    </location>
</feature>
<feature type="coiled-coil region" evidence="1">
    <location>
        <begin position="766"/>
        <end position="807"/>
    </location>
</feature>
<evidence type="ECO:0000259" key="4">
    <source>
        <dbReference type="Pfam" id="PF13963"/>
    </source>
</evidence>
<dbReference type="OrthoDB" id="1921870at2759"/>
<reference evidence="5 6" key="1">
    <citation type="journal article" date="2018" name="Mol. Plant">
        <title>The genome of Artemisia annua provides insight into the evolution of Asteraceae family and artemisinin biosynthesis.</title>
        <authorList>
            <person name="Shen Q."/>
            <person name="Zhang L."/>
            <person name="Liao Z."/>
            <person name="Wang S."/>
            <person name="Yan T."/>
            <person name="Shi P."/>
            <person name="Liu M."/>
            <person name="Fu X."/>
            <person name="Pan Q."/>
            <person name="Wang Y."/>
            <person name="Lv Z."/>
            <person name="Lu X."/>
            <person name="Zhang F."/>
            <person name="Jiang W."/>
            <person name="Ma Y."/>
            <person name="Chen M."/>
            <person name="Hao X."/>
            <person name="Li L."/>
            <person name="Tang Y."/>
            <person name="Lv G."/>
            <person name="Zhou Y."/>
            <person name="Sun X."/>
            <person name="Brodelius P.E."/>
            <person name="Rose J.K.C."/>
            <person name="Tang K."/>
        </authorList>
    </citation>
    <scope>NUCLEOTIDE SEQUENCE [LARGE SCALE GENOMIC DNA]</scope>
    <source>
        <strain evidence="6">cv. Huhao1</strain>
        <tissue evidence="5">Leaf</tissue>
    </source>
</reference>
<feature type="compositionally biased region" description="Acidic residues" evidence="2">
    <location>
        <begin position="677"/>
        <end position="688"/>
    </location>
</feature>
<proteinExistence type="predicted"/>
<protein>
    <recommendedName>
        <fullName evidence="4">Transposase-associated domain-containing protein</fullName>
    </recommendedName>
</protein>
<feature type="region of interest" description="Disordered" evidence="2">
    <location>
        <begin position="76"/>
        <end position="98"/>
    </location>
</feature>
<feature type="region of interest" description="Disordered" evidence="2">
    <location>
        <begin position="320"/>
        <end position="374"/>
    </location>
</feature>
<keyword evidence="3" id="KW-0472">Membrane</keyword>
<dbReference type="InterPro" id="IPR029480">
    <property type="entry name" value="Transpos_assoc"/>
</dbReference>
<feature type="region of interest" description="Disordered" evidence="2">
    <location>
        <begin position="667"/>
        <end position="688"/>
    </location>
</feature>
<accession>A0A2U1LC44</accession>
<dbReference type="Proteomes" id="UP000245207">
    <property type="component" value="Unassembled WGS sequence"/>
</dbReference>
<evidence type="ECO:0000256" key="1">
    <source>
        <dbReference type="SAM" id="Coils"/>
    </source>
</evidence>
<comment type="caution">
    <text evidence="5">The sequence shown here is derived from an EMBL/GenBank/DDBJ whole genome shotgun (WGS) entry which is preliminary data.</text>
</comment>
<evidence type="ECO:0000256" key="2">
    <source>
        <dbReference type="SAM" id="MobiDB-lite"/>
    </source>
</evidence>
<keyword evidence="3" id="KW-0812">Transmembrane</keyword>
<feature type="compositionally biased region" description="Polar residues" evidence="2">
    <location>
        <begin position="481"/>
        <end position="490"/>
    </location>
</feature>
<feature type="compositionally biased region" description="Acidic residues" evidence="2">
    <location>
        <begin position="79"/>
        <end position="98"/>
    </location>
</feature>
<feature type="domain" description="Transposase-associated" evidence="4">
    <location>
        <begin position="3"/>
        <end position="77"/>
    </location>
</feature>
<dbReference type="EMBL" id="PKPP01010233">
    <property type="protein sequence ID" value="PWA46546.1"/>
    <property type="molecule type" value="Genomic_DNA"/>
</dbReference>
<evidence type="ECO:0000313" key="5">
    <source>
        <dbReference type="EMBL" id="PWA46546.1"/>
    </source>
</evidence>
<feature type="compositionally biased region" description="Polar residues" evidence="2">
    <location>
        <begin position="413"/>
        <end position="427"/>
    </location>
</feature>
<feature type="compositionally biased region" description="Basic and acidic residues" evidence="2">
    <location>
        <begin position="667"/>
        <end position="676"/>
    </location>
</feature>
<organism evidence="5 6">
    <name type="scientific">Artemisia annua</name>
    <name type="common">Sweet wormwood</name>
    <dbReference type="NCBI Taxonomy" id="35608"/>
    <lineage>
        <taxon>Eukaryota</taxon>
        <taxon>Viridiplantae</taxon>
        <taxon>Streptophyta</taxon>
        <taxon>Embryophyta</taxon>
        <taxon>Tracheophyta</taxon>
        <taxon>Spermatophyta</taxon>
        <taxon>Magnoliopsida</taxon>
        <taxon>eudicotyledons</taxon>
        <taxon>Gunneridae</taxon>
        <taxon>Pentapetalae</taxon>
        <taxon>asterids</taxon>
        <taxon>campanulids</taxon>
        <taxon>Asterales</taxon>
        <taxon>Asteraceae</taxon>
        <taxon>Asteroideae</taxon>
        <taxon>Anthemideae</taxon>
        <taxon>Artemisiinae</taxon>
        <taxon>Artemisia</taxon>
    </lineage>
</organism>
<evidence type="ECO:0000256" key="3">
    <source>
        <dbReference type="SAM" id="Phobius"/>
    </source>
</evidence>
<evidence type="ECO:0000313" key="6">
    <source>
        <dbReference type="Proteomes" id="UP000245207"/>
    </source>
</evidence>
<dbReference type="Pfam" id="PF13963">
    <property type="entry name" value="Transpos_assoc"/>
    <property type="match status" value="1"/>
</dbReference>
<keyword evidence="6" id="KW-1185">Reference proteome</keyword>